<dbReference type="GO" id="GO:0008641">
    <property type="term" value="F:ubiquitin-like modifier activating enzyme activity"/>
    <property type="evidence" value="ECO:0007669"/>
    <property type="project" value="InterPro"/>
</dbReference>
<sequence length="444" mass="49890">MVSETGKITAWILATAAVTTVALETAHRYLRIRGGESPSREGGKHKRKDEEILEADPEYPDELIREQLARNYAFFGEESMAKIRDQFVVVLGAGGVGSNCVSSLARSGVSKIRVVDFDQVSLSSLNRHSVATLKDVGTPKVECLRRRLLQTAPWCQIEAIDEVFKVENADRLVERGNPDYVVDCIDNIDSKVDLLEYCYRKGLKTVSSMGASCKSDSTRVNIGDISLTDEDALAKSVRRRLRRRGINSGITCIFSAEKPDPRKAQLLPLPEEEFQKGSVDELSALQNFRVRILPVMGTMPGIFGLAATSHILTEAGGYPVEPIVGKNRYKVYDNLLQSLAAQEGRMGREQRIPISKEDTQYLLEEVFRGKSPISDYSTRLTISRWLPEKSLSMTNLVVMTKDEQRNHEKRVLLGGENVEDVYSPEVLKVIQKRIDEESWYEQFR</sequence>
<dbReference type="InParanoid" id="A0A448YNH2"/>
<dbReference type="EMBL" id="CAACVR010000023">
    <property type="protein sequence ID" value="VEU22499.1"/>
    <property type="molecule type" value="Genomic_DNA"/>
</dbReference>
<dbReference type="Gene3D" id="3.40.50.720">
    <property type="entry name" value="NAD(P)-binding Rossmann-like Domain"/>
    <property type="match status" value="1"/>
</dbReference>
<dbReference type="Pfam" id="PF00899">
    <property type="entry name" value="ThiF"/>
    <property type="match status" value="1"/>
</dbReference>
<keyword evidence="10" id="KW-1133">Transmembrane helix</keyword>
<dbReference type="FunFam" id="3.40.50.720:FF:000125">
    <property type="entry name" value="tRNA threonylcarbamoyladenosine dehydratase 2-like"/>
    <property type="match status" value="1"/>
</dbReference>
<dbReference type="AlphaFoldDB" id="A0A448YNH2"/>
<comment type="function">
    <text evidence="13">Catalyzes the ATP-dependent dehydration of threonylcarbamoyladenosine at position 37 (t(6)A37) to form cyclic t(6)A37 (ct(6)A37) in tRNAs that read codons beginning with adenine.</text>
</comment>
<dbReference type="GO" id="GO:0061503">
    <property type="term" value="F:tRNA threonylcarbamoyladenosine dehydratase"/>
    <property type="evidence" value="ECO:0007669"/>
    <property type="project" value="TreeGrafter"/>
</dbReference>
<accession>A0A448YNH2</accession>
<comment type="subcellular location">
    <subcellularLocation>
        <location evidence="2">Cytoplasm</location>
    </subcellularLocation>
    <subcellularLocation>
        <location evidence="1">Mitochondrion outer membrane</location>
        <topology evidence="1">Multi-pass membrane protein</topology>
    </subcellularLocation>
</comment>
<keyword evidence="16" id="KW-1185">Reference proteome</keyword>
<evidence type="ECO:0000313" key="15">
    <source>
        <dbReference type="EMBL" id="VEU22499.1"/>
    </source>
</evidence>
<evidence type="ECO:0000259" key="14">
    <source>
        <dbReference type="Pfam" id="PF00899"/>
    </source>
</evidence>
<evidence type="ECO:0000256" key="2">
    <source>
        <dbReference type="ARBA" id="ARBA00004496"/>
    </source>
</evidence>
<evidence type="ECO:0000256" key="9">
    <source>
        <dbReference type="ARBA" id="ARBA00022840"/>
    </source>
</evidence>
<evidence type="ECO:0000256" key="12">
    <source>
        <dbReference type="ARBA" id="ARBA00023136"/>
    </source>
</evidence>
<evidence type="ECO:0000256" key="1">
    <source>
        <dbReference type="ARBA" id="ARBA00004374"/>
    </source>
</evidence>
<organism evidence="15 16">
    <name type="scientific">Brettanomyces naardenensis</name>
    <name type="common">Yeast</name>
    <dbReference type="NCBI Taxonomy" id="13370"/>
    <lineage>
        <taxon>Eukaryota</taxon>
        <taxon>Fungi</taxon>
        <taxon>Dikarya</taxon>
        <taxon>Ascomycota</taxon>
        <taxon>Saccharomycotina</taxon>
        <taxon>Pichiomycetes</taxon>
        <taxon>Pichiales</taxon>
        <taxon>Pichiaceae</taxon>
        <taxon>Brettanomyces</taxon>
    </lineage>
</organism>
<evidence type="ECO:0000256" key="4">
    <source>
        <dbReference type="ARBA" id="ARBA00022490"/>
    </source>
</evidence>
<keyword evidence="4" id="KW-0963">Cytoplasm</keyword>
<keyword evidence="12" id="KW-0472">Membrane</keyword>
<dbReference type="OrthoDB" id="10265862at2759"/>
<dbReference type="CDD" id="cd00755">
    <property type="entry name" value="YgdL_like"/>
    <property type="match status" value="1"/>
</dbReference>
<name>A0A448YNH2_BRENA</name>
<keyword evidence="11" id="KW-0496">Mitochondrion</keyword>
<keyword evidence="8" id="KW-1000">Mitochondrion outer membrane</keyword>
<evidence type="ECO:0000256" key="6">
    <source>
        <dbReference type="ARBA" id="ARBA00022692"/>
    </source>
</evidence>
<dbReference type="Proteomes" id="UP000290900">
    <property type="component" value="Unassembled WGS sequence"/>
</dbReference>
<keyword evidence="9" id="KW-0067">ATP-binding</keyword>
<dbReference type="InterPro" id="IPR045886">
    <property type="entry name" value="ThiF/MoeB/HesA"/>
</dbReference>
<keyword evidence="5" id="KW-0436">Ligase</keyword>
<keyword evidence="6" id="KW-0812">Transmembrane</keyword>
<dbReference type="InterPro" id="IPR035985">
    <property type="entry name" value="Ubiquitin-activating_enz"/>
</dbReference>
<evidence type="ECO:0000256" key="13">
    <source>
        <dbReference type="ARBA" id="ARBA00060084"/>
    </source>
</evidence>
<dbReference type="SUPFAM" id="SSF69572">
    <property type="entry name" value="Activating enzymes of the ubiquitin-like proteins"/>
    <property type="match status" value="1"/>
</dbReference>
<comment type="similarity">
    <text evidence="3">Belongs to the HesA/MoeB/ThiF family.</text>
</comment>
<protein>
    <submittedName>
        <fullName evidence="15">DEKNAAC103322</fullName>
    </submittedName>
</protein>
<evidence type="ECO:0000256" key="8">
    <source>
        <dbReference type="ARBA" id="ARBA00022787"/>
    </source>
</evidence>
<evidence type="ECO:0000256" key="10">
    <source>
        <dbReference type="ARBA" id="ARBA00022989"/>
    </source>
</evidence>
<evidence type="ECO:0000256" key="5">
    <source>
        <dbReference type="ARBA" id="ARBA00022598"/>
    </source>
</evidence>
<evidence type="ECO:0000256" key="11">
    <source>
        <dbReference type="ARBA" id="ARBA00023128"/>
    </source>
</evidence>
<dbReference type="STRING" id="13370.A0A448YNH2"/>
<dbReference type="PANTHER" id="PTHR43267:SF2">
    <property type="entry name" value="TRNA THREONYLCARBAMOYLADENOSINE DEHYDRATASE 1-RELATED"/>
    <property type="match status" value="1"/>
</dbReference>
<dbReference type="InterPro" id="IPR000594">
    <property type="entry name" value="ThiF_NAD_FAD-bd"/>
</dbReference>
<dbReference type="GO" id="GO:0061504">
    <property type="term" value="P:cyclic threonylcarbamoyladenosine biosynthetic process"/>
    <property type="evidence" value="ECO:0007669"/>
    <property type="project" value="TreeGrafter"/>
</dbReference>
<dbReference type="GO" id="GO:0005524">
    <property type="term" value="F:ATP binding"/>
    <property type="evidence" value="ECO:0007669"/>
    <property type="project" value="UniProtKB-KW"/>
</dbReference>
<dbReference type="GO" id="GO:0005741">
    <property type="term" value="C:mitochondrial outer membrane"/>
    <property type="evidence" value="ECO:0007669"/>
    <property type="project" value="UniProtKB-SubCell"/>
</dbReference>
<feature type="domain" description="THIF-type NAD/FAD binding fold" evidence="14">
    <location>
        <begin position="69"/>
        <end position="338"/>
    </location>
</feature>
<dbReference type="FunCoup" id="A0A448YNH2">
    <property type="interactions" value="209"/>
</dbReference>
<evidence type="ECO:0000313" key="16">
    <source>
        <dbReference type="Proteomes" id="UP000290900"/>
    </source>
</evidence>
<evidence type="ECO:0000256" key="7">
    <source>
        <dbReference type="ARBA" id="ARBA00022741"/>
    </source>
</evidence>
<keyword evidence="7" id="KW-0547">Nucleotide-binding</keyword>
<gene>
    <name evidence="15" type="ORF">BRENAR_LOCUS3230</name>
</gene>
<dbReference type="PANTHER" id="PTHR43267">
    <property type="entry name" value="TRNA THREONYLCARBAMOYLADENOSINE DEHYDRATASE"/>
    <property type="match status" value="1"/>
</dbReference>
<evidence type="ECO:0000256" key="3">
    <source>
        <dbReference type="ARBA" id="ARBA00009919"/>
    </source>
</evidence>
<reference evidence="15 16" key="1">
    <citation type="submission" date="2018-12" db="EMBL/GenBank/DDBJ databases">
        <authorList>
            <person name="Tiukova I."/>
            <person name="Dainat J."/>
        </authorList>
    </citation>
    <scope>NUCLEOTIDE SEQUENCE [LARGE SCALE GENOMIC DNA]</scope>
</reference>
<proteinExistence type="inferred from homology"/>